<reference evidence="36" key="1">
    <citation type="submission" date="2012-07" db="EMBL/GenBank/DDBJ databases">
        <title>Genome of the Chinese tree shrew, a rising model animal genetically related to primates.</title>
        <authorList>
            <person name="Zhang G."/>
            <person name="Fan Y."/>
            <person name="Yao Y."/>
            <person name="Huang Z."/>
        </authorList>
    </citation>
    <scope>NUCLEOTIDE SEQUENCE [LARGE SCALE GENOMIC DNA]</scope>
</reference>
<dbReference type="EC" id="2.3.2.27" evidence="29"/>
<dbReference type="InterPro" id="IPR004170">
    <property type="entry name" value="WWE_dom"/>
</dbReference>
<dbReference type="Gene3D" id="3.30.720.50">
    <property type="match status" value="2"/>
</dbReference>
<evidence type="ECO:0000256" key="30">
    <source>
        <dbReference type="SAM" id="MobiDB-lite"/>
    </source>
</evidence>
<dbReference type="InterPro" id="IPR017977">
    <property type="entry name" value="ZP_dom_CS"/>
</dbReference>
<evidence type="ECO:0000256" key="8">
    <source>
        <dbReference type="ARBA" id="ARBA00022475"/>
    </source>
</evidence>
<evidence type="ECO:0000256" key="11">
    <source>
        <dbReference type="ARBA" id="ARBA00022530"/>
    </source>
</evidence>
<dbReference type="GO" id="GO:0008270">
    <property type="term" value="F:zinc ion binding"/>
    <property type="evidence" value="ECO:0007669"/>
    <property type="project" value="UniProtKB-KW"/>
</dbReference>
<keyword evidence="17" id="KW-0677">Repeat</keyword>
<evidence type="ECO:0000256" key="20">
    <source>
        <dbReference type="ARBA" id="ARBA00022976"/>
    </source>
</evidence>
<dbReference type="PROSITE" id="PS51034">
    <property type="entry name" value="ZP_2"/>
    <property type="match status" value="1"/>
</dbReference>
<dbReference type="FunFam" id="3.30.390.130:FF:000001">
    <property type="entry name" value="Probable E3 ubiquitin-protein ligase DTX3"/>
    <property type="match status" value="1"/>
</dbReference>
<evidence type="ECO:0000256" key="15">
    <source>
        <dbReference type="ARBA" id="ARBA00022723"/>
    </source>
</evidence>
<comment type="subcellular location">
    <subcellularLocation>
        <location evidence="3">Cell membrane</location>
        <topology evidence="3">Single-pass type I membrane protein</topology>
    </subcellularLocation>
    <subcellularLocation>
        <location evidence="4 29">Cytoplasm</location>
    </subcellularLocation>
    <subcellularLocation>
        <location evidence="26">Zona pellucida</location>
    </subcellularLocation>
</comment>
<dbReference type="FunFam" id="2.60.40.4100:FF:000002">
    <property type="entry name" value="Zona pellucida sperm-binding protein 3"/>
    <property type="match status" value="1"/>
</dbReference>
<dbReference type="PROSITE" id="PS50089">
    <property type="entry name" value="ZF_RING_2"/>
    <property type="match status" value="1"/>
</dbReference>
<dbReference type="FunFam" id="3.30.720.50:FF:000005">
    <property type="entry name" value="Probable E3 ubiquitin-protein ligase DTX2"/>
    <property type="match status" value="1"/>
</dbReference>
<evidence type="ECO:0000259" key="32">
    <source>
        <dbReference type="PROSITE" id="PS50089"/>
    </source>
</evidence>
<dbReference type="InterPro" id="IPR013083">
    <property type="entry name" value="Znf_RING/FYVE/PHD"/>
</dbReference>
<evidence type="ECO:0000259" key="33">
    <source>
        <dbReference type="PROSITE" id="PS50918"/>
    </source>
</evidence>
<dbReference type="InParanoid" id="L9K4T4"/>
<keyword evidence="21" id="KW-1133">Transmembrane helix</keyword>
<dbReference type="GO" id="GO:0005737">
    <property type="term" value="C:cytoplasm"/>
    <property type="evidence" value="ECO:0007669"/>
    <property type="project" value="UniProtKB-SubCell"/>
</dbReference>
<keyword evidence="12 29" id="KW-0808">Transferase</keyword>
<comment type="function">
    <text evidence="2">Component of the zona pellucida, an extracellular matrix surrounding oocytes which mediates sperm binding, induction of the acrosome reaction and prevents post-fertilization polyspermy. The zona pellucida is composed of 3 to 4 glycoproteins, ZP1, ZP2, ZP3, and ZP4. ZP3 is essential for sperm binding and zona matrix formation.</text>
</comment>
<dbReference type="InterPro" id="IPR039398">
    <property type="entry name" value="Deltex_fam"/>
</dbReference>
<feature type="domain" description="WWE" evidence="33">
    <location>
        <begin position="517"/>
        <end position="593"/>
    </location>
</feature>
<feature type="signal peptide" evidence="31">
    <location>
        <begin position="1"/>
        <end position="22"/>
    </location>
</feature>
<feature type="region of interest" description="Disordered" evidence="30">
    <location>
        <begin position="666"/>
        <end position="762"/>
    </location>
</feature>
<feature type="domain" description="RING-type" evidence="32">
    <location>
        <begin position="780"/>
        <end position="841"/>
    </location>
</feature>
<keyword evidence="8" id="KW-1003">Cell membrane</keyword>
<feature type="compositionally biased region" description="Low complexity" evidence="30">
    <location>
        <begin position="714"/>
        <end position="733"/>
    </location>
</feature>
<dbReference type="PRINTS" id="PR00023">
    <property type="entry name" value="ZPELLUCIDA"/>
</dbReference>
<dbReference type="Pfam" id="PF02825">
    <property type="entry name" value="WWE"/>
    <property type="match status" value="2"/>
</dbReference>
<dbReference type="Gene3D" id="3.30.40.10">
    <property type="entry name" value="Zinc/RING finger domain, C3HC4 (zinc finger)"/>
    <property type="match status" value="1"/>
</dbReference>
<evidence type="ECO:0000256" key="6">
    <source>
        <dbReference type="ARBA" id="ARBA00006735"/>
    </source>
</evidence>
<dbReference type="eggNOG" id="ENOG502QQ9M">
    <property type="taxonomic scope" value="Eukaryota"/>
</dbReference>
<dbReference type="InterPro" id="IPR018123">
    <property type="entry name" value="WWE-dom_subgr"/>
</dbReference>
<evidence type="ECO:0000256" key="26">
    <source>
        <dbReference type="ARBA" id="ARBA00024183"/>
    </source>
</evidence>
<dbReference type="FunFam" id="3.30.40.10:FF:000097">
    <property type="entry name" value="E3 ubiquitin-protein ligase DTX4"/>
    <property type="match status" value="1"/>
</dbReference>
<dbReference type="EMBL" id="KB320921">
    <property type="protein sequence ID" value="ELW56442.1"/>
    <property type="molecule type" value="Genomic_DNA"/>
</dbReference>
<comment type="subunit">
    <text evidence="27">Polymers of ZP2 and ZP3 organized into long filaments cross-linked by ZP1 homodimers. Interacts with ZP1 and ZP2.</text>
</comment>
<dbReference type="UniPathway" id="UPA00143"/>
<evidence type="ECO:0000256" key="31">
    <source>
        <dbReference type="SAM" id="SignalP"/>
    </source>
</evidence>
<dbReference type="CDD" id="cd09633">
    <property type="entry name" value="Deltex_C"/>
    <property type="match status" value="1"/>
</dbReference>
<dbReference type="InterPro" id="IPR039399">
    <property type="entry name" value="Deltex_C_sf"/>
</dbReference>
<keyword evidence="11" id="KW-0272">Extracellular matrix</keyword>
<keyword evidence="23" id="KW-1015">Disulfide bond</keyword>
<dbReference type="Pfam" id="PF23344">
    <property type="entry name" value="ZP-N"/>
    <property type="match status" value="1"/>
</dbReference>
<evidence type="ECO:0000256" key="25">
    <source>
        <dbReference type="ARBA" id="ARBA00023283"/>
    </source>
</evidence>
<dbReference type="SMART" id="SM00678">
    <property type="entry name" value="WWE"/>
    <property type="match status" value="2"/>
</dbReference>
<dbReference type="Gene3D" id="2.60.40.4100">
    <property type="entry name" value="Zona pellucida, ZP-C domain"/>
    <property type="match status" value="1"/>
</dbReference>
<keyword evidence="25" id="KW-0873">Pyrrolidone carboxylic acid</keyword>
<organism evidence="35 36">
    <name type="scientific">Tupaia chinensis</name>
    <name type="common">Chinese tree shrew</name>
    <name type="synonym">Tupaia belangeri chinensis</name>
    <dbReference type="NCBI Taxonomy" id="246437"/>
    <lineage>
        <taxon>Eukaryota</taxon>
        <taxon>Metazoa</taxon>
        <taxon>Chordata</taxon>
        <taxon>Craniata</taxon>
        <taxon>Vertebrata</taxon>
        <taxon>Euteleostomi</taxon>
        <taxon>Mammalia</taxon>
        <taxon>Eutheria</taxon>
        <taxon>Euarchontoglires</taxon>
        <taxon>Scandentia</taxon>
        <taxon>Tupaiidae</taxon>
        <taxon>Tupaia</taxon>
    </lineage>
</organism>
<evidence type="ECO:0000256" key="29">
    <source>
        <dbReference type="RuleBase" id="RU367105"/>
    </source>
</evidence>
<dbReference type="FunCoup" id="L9K4T4">
    <property type="interactions" value="524"/>
</dbReference>
<dbReference type="CDD" id="cd16672">
    <property type="entry name" value="RING-H2_DTX2"/>
    <property type="match status" value="1"/>
</dbReference>
<dbReference type="SMART" id="SM00184">
    <property type="entry name" value="RING"/>
    <property type="match status" value="1"/>
</dbReference>
<keyword evidence="13" id="KW-0165">Cleavage on pair of basic residues</keyword>
<evidence type="ECO:0000256" key="28">
    <source>
        <dbReference type="PROSITE-ProRule" id="PRU00175"/>
    </source>
</evidence>
<sequence>MEPSYGLFVCFLLWSSSELCYPQPLWFSQGGTRLPVPSEQPVIVECRESQLVVTVSRDLFGTGKLIRSADLTLGPEGCEPLVSMDTDDTVRFEVGLHECGNGVQVTDDALVYSTFLLHKPRPAGNLSILRTNRAEVPIECRYPRQGNVSSQAILPTWEPFRTTVFSEEKLAFSLRLMEGKQGNVSSQAILPTWEPFRTTVFSEEKLAFSLRLMEEDWGTEKRTPTFYLGDTAHLQAEVHTGSHPPLLLFVDHCVATLTPDQNTAPSHTIVDFHGCLVDGLSDAASAFKAPRPRPDALQFTVDVFHFANDSRNMIYITCHLKVTPVDQAPDQLNKACSFNKSSTSWSPVEGTADICECCNKGDCGIPGSTRRSPSVVGRWLKSPPRNRRHGLLEALGNEPETPAQRGLKPFEKAEGVLGKMAMAPGTSLAQVYTSPVAVAVWEWQDGLGTWHPYSATVCSYIEQQFVQQKGQRFGLGSLAHSIPLGQADPSLAPYIIDLPSWTQFRQDTGTMRAVRRHLFPQHSAPGRGIIWEWLSDDGSWTAYEASICDYLEQQVARGNQLVDLAPLGYNYTVNYATHTQTNKTSSFCRSVRRQAGPPYPVTTVIAPPGHTGVACSCHQCLSGSGTGPVSGRYRHSMTNLPAYPIPQPPHRTIVFGTHQAFAPYNKPSLSGARSAPRLNSTNPWGGAPTTLGNQHLYRSSLSHLGPQLLPPGPSTSSGTSASLPSGPSSSPGSIPATVPVQMPKPSRVQQALAGGTSKPEPEQVIRNYTEELRTPPDEDCIICMEKLSAASGYSDMTDSKAIGPMAVGRLAKCSHAFHLLCLLAMYCSGNKDGSLQCPSCKTIYGEKTGTQPRGKMEVFRFPVSLPGHEDCGTILIVYNIPHGIQGPEHPNPGKPFTARGFPRQCYLPDNAQGCKVLELLKVAWKRRLIFTVGTSSTTGETDTVVWNEIHHKTEMDRNVTGHGYPDPNYLQNVLAELAAQGVTEDCLEPQ</sequence>
<dbReference type="InterPro" id="IPR048290">
    <property type="entry name" value="ZP_chr"/>
</dbReference>
<dbReference type="InterPro" id="IPR055355">
    <property type="entry name" value="ZP-C"/>
</dbReference>
<evidence type="ECO:0000256" key="4">
    <source>
        <dbReference type="ARBA" id="ARBA00004496"/>
    </source>
</evidence>
<evidence type="ECO:0000256" key="27">
    <source>
        <dbReference type="ARBA" id="ARBA00047057"/>
    </source>
</evidence>
<dbReference type="Gene3D" id="3.30.390.130">
    <property type="match status" value="1"/>
</dbReference>
<dbReference type="GO" id="GO:0061630">
    <property type="term" value="F:ubiquitin protein ligase activity"/>
    <property type="evidence" value="ECO:0007669"/>
    <property type="project" value="UniProtKB-UniRule"/>
</dbReference>
<dbReference type="PROSITE" id="PS50918">
    <property type="entry name" value="WWE"/>
    <property type="match status" value="2"/>
</dbReference>
<evidence type="ECO:0000256" key="2">
    <source>
        <dbReference type="ARBA" id="ARBA00003205"/>
    </source>
</evidence>
<keyword evidence="18 28" id="KW-0863">Zinc-finger</keyword>
<evidence type="ECO:0000256" key="3">
    <source>
        <dbReference type="ARBA" id="ARBA00004251"/>
    </source>
</evidence>
<keyword evidence="20" id="KW-0914">Notch signaling pathway</keyword>
<proteinExistence type="inferred from homology"/>
<comment type="pathway">
    <text evidence="5 29">Protein modification; protein ubiquitination.</text>
</comment>
<keyword evidence="15 29" id="KW-0479">Metal-binding</keyword>
<evidence type="ECO:0000256" key="17">
    <source>
        <dbReference type="ARBA" id="ARBA00022737"/>
    </source>
</evidence>
<dbReference type="FunFam" id="3.30.720.50:FF:000004">
    <property type="entry name" value="Probable E3 ubiquitin-protein ligase DTX2"/>
    <property type="match status" value="1"/>
</dbReference>
<dbReference type="InterPro" id="IPR037197">
    <property type="entry name" value="WWE_dom_sf"/>
</dbReference>
<keyword evidence="9 29" id="KW-0963">Cytoplasm</keyword>
<evidence type="ECO:0000313" key="36">
    <source>
        <dbReference type="Proteomes" id="UP000011518"/>
    </source>
</evidence>
<dbReference type="Proteomes" id="UP000011518">
    <property type="component" value="Unassembled WGS sequence"/>
</dbReference>
<evidence type="ECO:0000256" key="18">
    <source>
        <dbReference type="ARBA" id="ARBA00022771"/>
    </source>
</evidence>
<evidence type="ECO:0000256" key="16">
    <source>
        <dbReference type="ARBA" id="ARBA00022729"/>
    </source>
</evidence>
<comment type="similarity">
    <text evidence="7 29">Belongs to the Deltex family.</text>
</comment>
<feature type="domain" description="WWE" evidence="33">
    <location>
        <begin position="427"/>
        <end position="516"/>
    </location>
</feature>
<evidence type="ECO:0000256" key="19">
    <source>
        <dbReference type="ARBA" id="ARBA00022833"/>
    </source>
</evidence>
<evidence type="ECO:0000256" key="9">
    <source>
        <dbReference type="ARBA" id="ARBA00022490"/>
    </source>
</evidence>
<dbReference type="InterPro" id="IPR042235">
    <property type="entry name" value="ZP-C_dom"/>
</dbReference>
<name>L9K4T4_TUPCH</name>
<evidence type="ECO:0000256" key="21">
    <source>
        <dbReference type="ARBA" id="ARBA00022989"/>
    </source>
</evidence>
<dbReference type="InterPro" id="IPR001841">
    <property type="entry name" value="Znf_RING"/>
</dbReference>
<dbReference type="InterPro" id="IPR055356">
    <property type="entry name" value="ZP-N"/>
</dbReference>
<dbReference type="AlphaFoldDB" id="L9K4T4"/>
<dbReference type="Pfam" id="PF18102">
    <property type="entry name" value="DTC"/>
    <property type="match status" value="1"/>
</dbReference>
<gene>
    <name evidence="35" type="ORF">TREES_T100020791</name>
</gene>
<comment type="catalytic activity">
    <reaction evidence="1 29">
        <text>S-ubiquitinyl-[E2 ubiquitin-conjugating enzyme]-L-cysteine + [acceptor protein]-L-lysine = [E2 ubiquitin-conjugating enzyme]-L-cysteine + N(6)-ubiquitinyl-[acceptor protein]-L-lysine.</text>
        <dbReference type="EC" id="2.3.2.27"/>
    </reaction>
</comment>
<evidence type="ECO:0000256" key="24">
    <source>
        <dbReference type="ARBA" id="ARBA00023180"/>
    </source>
</evidence>
<accession>L9K4T4</accession>
<evidence type="ECO:0000256" key="1">
    <source>
        <dbReference type="ARBA" id="ARBA00000900"/>
    </source>
</evidence>
<dbReference type="GO" id="GO:0005886">
    <property type="term" value="C:plasma membrane"/>
    <property type="evidence" value="ECO:0007669"/>
    <property type="project" value="UniProtKB-SubCell"/>
</dbReference>
<evidence type="ECO:0000256" key="5">
    <source>
        <dbReference type="ARBA" id="ARBA00004906"/>
    </source>
</evidence>
<dbReference type="InterPro" id="IPR001507">
    <property type="entry name" value="ZP_dom"/>
</dbReference>
<dbReference type="InterPro" id="IPR039396">
    <property type="entry name" value="Deltex_C"/>
</dbReference>
<dbReference type="GO" id="GO:0016567">
    <property type="term" value="P:protein ubiquitination"/>
    <property type="evidence" value="ECO:0007669"/>
    <property type="project" value="UniProtKB-UniRule"/>
</dbReference>
<protein>
    <recommendedName>
        <fullName evidence="29">E3 ubiquitin-protein ligase</fullName>
        <ecNumber evidence="29">2.3.2.27</ecNumber>
    </recommendedName>
</protein>
<dbReference type="PROSITE" id="PS00682">
    <property type="entry name" value="ZP_1"/>
    <property type="match status" value="1"/>
</dbReference>
<evidence type="ECO:0000256" key="7">
    <source>
        <dbReference type="ARBA" id="ARBA00009413"/>
    </source>
</evidence>
<keyword evidence="14" id="KW-0812">Transmembrane</keyword>
<keyword evidence="10" id="KW-0964">Secreted</keyword>
<reference evidence="36" key="2">
    <citation type="journal article" date="2013" name="Nat. Commun.">
        <title>Genome of the Chinese tree shrew.</title>
        <authorList>
            <person name="Fan Y."/>
            <person name="Huang Z.Y."/>
            <person name="Cao C.C."/>
            <person name="Chen C.S."/>
            <person name="Chen Y.X."/>
            <person name="Fan D.D."/>
            <person name="He J."/>
            <person name="Hou H.L."/>
            <person name="Hu L."/>
            <person name="Hu X.T."/>
            <person name="Jiang X.T."/>
            <person name="Lai R."/>
            <person name="Lang Y.S."/>
            <person name="Liang B."/>
            <person name="Liao S.G."/>
            <person name="Mu D."/>
            <person name="Ma Y.Y."/>
            <person name="Niu Y.Y."/>
            <person name="Sun X.Q."/>
            <person name="Xia J.Q."/>
            <person name="Xiao J."/>
            <person name="Xiong Z.Q."/>
            <person name="Xu L."/>
            <person name="Yang L."/>
            <person name="Zhang Y."/>
            <person name="Zhao W."/>
            <person name="Zhao X.D."/>
            <person name="Zheng Y.T."/>
            <person name="Zhou J.M."/>
            <person name="Zhu Y.B."/>
            <person name="Zhang G.J."/>
            <person name="Wang J."/>
            <person name="Yao Y.G."/>
        </authorList>
    </citation>
    <scope>NUCLEOTIDE SEQUENCE [LARGE SCALE GENOMIC DNA]</scope>
</reference>
<evidence type="ECO:0000256" key="23">
    <source>
        <dbReference type="ARBA" id="ARBA00023157"/>
    </source>
</evidence>
<dbReference type="FunFam" id="2.60.40.3210:FF:000001">
    <property type="entry name" value="Zona pellucida sperm-binding protein 3"/>
    <property type="match status" value="1"/>
</dbReference>
<evidence type="ECO:0000256" key="10">
    <source>
        <dbReference type="ARBA" id="ARBA00022525"/>
    </source>
</evidence>
<evidence type="ECO:0000259" key="34">
    <source>
        <dbReference type="PROSITE" id="PS51034"/>
    </source>
</evidence>
<keyword evidence="19 29" id="KW-0862">Zinc</keyword>
<keyword evidence="24" id="KW-0325">Glycoprotein</keyword>
<keyword evidence="16 31" id="KW-0732">Signal</keyword>
<dbReference type="Pfam" id="PF00100">
    <property type="entry name" value="Zona_pellucida"/>
    <property type="match status" value="1"/>
</dbReference>
<dbReference type="SUPFAM" id="SSF117839">
    <property type="entry name" value="WWE domain"/>
    <property type="match status" value="2"/>
</dbReference>
<dbReference type="SMART" id="SM00241">
    <property type="entry name" value="ZP"/>
    <property type="match status" value="1"/>
</dbReference>
<evidence type="ECO:0000256" key="12">
    <source>
        <dbReference type="ARBA" id="ARBA00022679"/>
    </source>
</evidence>
<evidence type="ECO:0000313" key="35">
    <source>
        <dbReference type="EMBL" id="ELW56442.1"/>
    </source>
</evidence>
<keyword evidence="22" id="KW-0472">Membrane</keyword>
<feature type="chain" id="PRO_5003999748" description="E3 ubiquitin-protein ligase" evidence="31">
    <location>
        <begin position="23"/>
        <end position="990"/>
    </location>
</feature>
<evidence type="ECO:0000256" key="13">
    <source>
        <dbReference type="ARBA" id="ARBA00022685"/>
    </source>
</evidence>
<dbReference type="SUPFAM" id="SSF57850">
    <property type="entry name" value="RING/U-box"/>
    <property type="match status" value="1"/>
</dbReference>
<evidence type="ECO:0000256" key="14">
    <source>
        <dbReference type="ARBA" id="ARBA00022692"/>
    </source>
</evidence>
<keyword evidence="36" id="KW-1185">Reference proteome</keyword>
<feature type="domain" description="ZP" evidence="34">
    <location>
        <begin position="45"/>
        <end position="343"/>
    </location>
</feature>
<comment type="similarity">
    <text evidence="6">Belongs to the ZP domain family. ZPC subfamily.</text>
</comment>
<dbReference type="PANTHER" id="PTHR12622">
    <property type="entry name" value="DELTEX-RELATED"/>
    <property type="match status" value="1"/>
</dbReference>
<dbReference type="Gene3D" id="2.60.40.3210">
    <property type="entry name" value="Zona pellucida, ZP-N domain"/>
    <property type="match status" value="1"/>
</dbReference>
<evidence type="ECO:0000256" key="22">
    <source>
        <dbReference type="ARBA" id="ARBA00023136"/>
    </source>
</evidence>
<dbReference type="GO" id="GO:0007219">
    <property type="term" value="P:Notch signaling pathway"/>
    <property type="evidence" value="ECO:0007669"/>
    <property type="project" value="UniProtKB-KW"/>
</dbReference>
<dbReference type="GO" id="GO:0035805">
    <property type="term" value="C:egg coat"/>
    <property type="evidence" value="ECO:0007669"/>
    <property type="project" value="UniProtKB-SubCell"/>
</dbReference>